<keyword evidence="3" id="KW-1185">Reference proteome</keyword>
<organism evidence="2 3">
    <name type="scientific">Streptomyces indiaensis</name>
    <dbReference type="NCBI Taxonomy" id="284033"/>
    <lineage>
        <taxon>Bacteria</taxon>
        <taxon>Bacillati</taxon>
        <taxon>Actinomycetota</taxon>
        <taxon>Actinomycetes</taxon>
        <taxon>Kitasatosporales</taxon>
        <taxon>Streptomycetaceae</taxon>
        <taxon>Streptomyces</taxon>
    </lineage>
</organism>
<feature type="region of interest" description="Disordered" evidence="1">
    <location>
        <begin position="1"/>
        <end position="58"/>
    </location>
</feature>
<gene>
    <name evidence="2" type="ORF">GCM10010104_01800</name>
</gene>
<name>A0ABN3UY13_9ACTN</name>
<reference evidence="2 3" key="1">
    <citation type="journal article" date="2019" name="Int. J. Syst. Evol. Microbiol.">
        <title>The Global Catalogue of Microorganisms (GCM) 10K type strain sequencing project: providing services to taxonomists for standard genome sequencing and annotation.</title>
        <authorList>
            <consortium name="The Broad Institute Genomics Platform"/>
            <consortium name="The Broad Institute Genome Sequencing Center for Infectious Disease"/>
            <person name="Wu L."/>
            <person name="Ma J."/>
        </authorList>
    </citation>
    <scope>NUCLEOTIDE SEQUENCE [LARGE SCALE GENOMIC DNA]</scope>
    <source>
        <strain evidence="2 3">JCM 3053</strain>
    </source>
</reference>
<evidence type="ECO:0000313" key="2">
    <source>
        <dbReference type="EMBL" id="GAA2769070.1"/>
    </source>
</evidence>
<accession>A0ABN3UY13</accession>
<dbReference type="Proteomes" id="UP001501474">
    <property type="component" value="Unassembled WGS sequence"/>
</dbReference>
<feature type="compositionally biased region" description="Basic and acidic residues" evidence="1">
    <location>
        <begin position="9"/>
        <end position="19"/>
    </location>
</feature>
<comment type="caution">
    <text evidence="2">The sequence shown here is derived from an EMBL/GenBank/DDBJ whole genome shotgun (WGS) entry which is preliminary data.</text>
</comment>
<dbReference type="EMBL" id="BAAART010000003">
    <property type="protein sequence ID" value="GAA2769070.1"/>
    <property type="molecule type" value="Genomic_DNA"/>
</dbReference>
<proteinExistence type="predicted"/>
<feature type="compositionally biased region" description="Basic and acidic residues" evidence="1">
    <location>
        <begin position="42"/>
        <end position="58"/>
    </location>
</feature>
<protein>
    <submittedName>
        <fullName evidence="2">Uncharacterized protein</fullName>
    </submittedName>
</protein>
<dbReference type="Pfam" id="PF19907">
    <property type="entry name" value="DUF6380"/>
    <property type="match status" value="1"/>
</dbReference>
<dbReference type="InterPro" id="IPR045960">
    <property type="entry name" value="DUF6380"/>
</dbReference>
<evidence type="ECO:0000313" key="3">
    <source>
        <dbReference type="Proteomes" id="UP001501474"/>
    </source>
</evidence>
<evidence type="ECO:0000256" key="1">
    <source>
        <dbReference type="SAM" id="MobiDB-lite"/>
    </source>
</evidence>
<sequence length="58" mass="6216">MRQTAACVRRTETCGKRTEAATGAKRRATLRPGAASLTETAGRARFEQHDRAAGEGAR</sequence>